<dbReference type="PROSITE" id="PS00012">
    <property type="entry name" value="PHOSPHOPANTETHEINE"/>
    <property type="match status" value="2"/>
</dbReference>
<dbReference type="Gene3D" id="1.10.1200.10">
    <property type="entry name" value="ACP-like"/>
    <property type="match status" value="2"/>
</dbReference>
<dbReference type="RefSeq" id="WP_344542175.1">
    <property type="nucleotide sequence ID" value="NZ_BAAATD010000004.1"/>
</dbReference>
<dbReference type="Gene3D" id="2.30.38.10">
    <property type="entry name" value="Luciferase, Domain 3"/>
    <property type="match status" value="1"/>
</dbReference>
<dbReference type="InterPro" id="IPR009081">
    <property type="entry name" value="PP-bd_ACP"/>
</dbReference>
<dbReference type="EMBL" id="BAAATD010000004">
    <property type="protein sequence ID" value="GAA2598855.1"/>
    <property type="molecule type" value="Genomic_DNA"/>
</dbReference>
<proteinExistence type="predicted"/>
<feature type="domain" description="Carrier" evidence="5">
    <location>
        <begin position="2010"/>
        <end position="2084"/>
    </location>
</feature>
<comment type="caution">
    <text evidence="6">The sequence shown here is derived from an EMBL/GenBank/DDBJ whole genome shotgun (WGS) entry which is preliminary data.</text>
</comment>
<dbReference type="InterPro" id="IPR020806">
    <property type="entry name" value="PKS_PP-bd"/>
</dbReference>
<dbReference type="InterPro" id="IPR042099">
    <property type="entry name" value="ANL_N_sf"/>
</dbReference>
<gene>
    <name evidence="6" type="ORF">GCM10010411_35520</name>
</gene>
<protein>
    <recommendedName>
        <fullName evidence="5">Carrier domain-containing protein</fullName>
    </recommendedName>
</protein>
<dbReference type="PANTHER" id="PTHR45527:SF1">
    <property type="entry name" value="FATTY ACID SYNTHASE"/>
    <property type="match status" value="1"/>
</dbReference>
<dbReference type="PROSITE" id="PS00455">
    <property type="entry name" value="AMP_BINDING"/>
    <property type="match status" value="1"/>
</dbReference>
<sequence length="2112" mass="229101">MSDLAARLARLSPEQRAALERRLGRPSSGPGVAEIPRRADSAAPAPLTAGQERLWFLHRYDPGDASYNMFIVERLRGDLDVEALQAALHALVERHESLRTRFPDEAGTPVQRVVSGARLDLERVDLAGPDAEERAERQVARRIRAPFDLRGGPLIRASLFGLGERDHVLCVVLHHITADGASLKTLKKELGDLYRGAALPEPTLQYADYAVWRNAQDDGDEQLAYWKQALAQAPVLELPTDRPRPEVRTSAGDVLTVRLPRRLVDGVEQVARGESASGFMAMLAAFHVLLSAYSGQDDICVGTVTAGRDRPELQPLVGYFLNTLVIRGDLAGDPSFRELLSRVRTRMLDALTHQGIPFARLMAELRLERDPSRTPLFQAMFVGQDPGEEGLRIPGVESGPFPPGPVPAKYDLLLDVTPRLDGLVAHFCYSTELFDEATVRRLARHYELLLESIVDDPGARLSALRARLADPEERPATWPAEPVATVSGLVRAQAARTPGAAAIRQDGRVTTYAELDAHADRLAAALRRGGVGRGTLVGVCAEPSPALIAALLAIGRTGAAYLPLDPDDPPARRDALLRDGGAAPLITERWLAEHEPAEQQLDADAPSPDAPDADPLDDGTLDDLACVLYTAGPRGVEIDQRALACRALSLAGRYGLHSGDRVLHVTPAAIDTHAAEIYPCLVSGATLVLPAPDERIPDYFGTSEGAALTVAHLPASYWQEFRAAKVRWPLALRLLVLGDDPVPASAVGAWFDQEGTRIELLNTYGPVEATLTATTATIGPEEANRRPPIGRPLPGVRCHVLDDRLAPVPPGAAGELYIGAAGLAQGYRDRPGLTAERFVPDPFGPPGARLLRTGDVVRRRDDGSLEPLGRTDDRITIRGHRIEPAEIEACLLAHPRITEAAITTRDDTLVACVVPEPGTEVSAGELRDRLAGELPRRLVPGVFLLLDRLPRRADGTLDPAALPELGRRIFEPPATPTEELVASVWAEVLGVERVGALDDFFELGGHSLLGTRVISRLGAATGRDIGLPALFTDPDVRRFAAALDRAAEAEEAAEPAIPVLQGEPRLSFAQERIWFMEQFAPGTSAYVIPLVYRLRGRLDVTALERALTEIVARHDSLRTRYLAADDGRPRIRVAAPEPLPLPLATADADADAGGSVRDLIAAEVDRPFDLARGPLLRALLVRVADEDHFLVVTTHHIATDGWSTGILGDELGALYEAFLAGKPSPLAPPPVRYIDYAAWQRDRLDGPALDRDLGYWRERLDGLPALDLPTDRPRPARQTFAGRGHAFTLDPELTGGLVRLSRDNDATLYMTLLAAFQALLSRYSGQEDFAVGSPVAGRDRRELEAVVGVFVNMLALRAPLGGDPTFTALLARTRAIALDAYAHQELPFERLVGELDVARDVSRSPLFQALFAMQNFAAGPRAFGGLDAEPWLMDVAATRFDLELYAAEVDGRIEGRFVYNSDLFEPDTIERLARHLEALLRAAVTGPDRRLSELPLLTPGERRSLLHEWNDTAADFPGLAVPGLAVPGLAVPELISRQAHATPDAVALTFDGENVTYRDLDERAERLARRLRGLGVGPETVVGVCFERSPELVVALLAVLRAGGAYLPLDPSDPPRRRTALAEDAGARMVLSPEWQNEDVPGGPMAELPEVSPDHAAYVIYTSGSTGRPKGVVNTHRGLLNRLLWMQERFGLGAGDAVLQKTPAGFDVSVWEFFWPLLTGARLVLARPGGHRDPAYLRDLIAEQKVTVVHFVPSMMAAFAAEEGIEACSSLRLVVSSGEELTPRLVDQLMGRLPGTELHNLYGPTEAAIDVSAWNCAPGEAVVPIGHPVANTRLHVLDRHLELVPVGLTGELYIAGPQVARGYLGRPGLTADRFVPDPYGPPGSRLYRTGDLARRRADGALEYLGRADDQVKIRGHRIEPGEVEAALAALPEVRAAAVNVWHDEAGARLVGYVVTDGDPDLRDRLRTGLPDHLIPTAWVRLDALPLTRSGKLDRGALPPPRRWAQAPYTAPRTDAERAVARVWGSVLSLDRVSVHDVFFALGGDSIRSLKVVARMRDEGYDIELQDLFLHQTVAELAGALRPLVRPKTEAPATEAFALLDPADRARLLGESR</sequence>
<dbReference type="Gene3D" id="3.30.300.30">
    <property type="match status" value="2"/>
</dbReference>
<dbReference type="InterPro" id="IPR000873">
    <property type="entry name" value="AMP-dep_synth/lig_dom"/>
</dbReference>
<evidence type="ECO:0000256" key="3">
    <source>
        <dbReference type="ARBA" id="ARBA00022553"/>
    </source>
</evidence>
<accession>A0ABN3PW86</accession>
<dbReference type="CDD" id="cd19531">
    <property type="entry name" value="LCL_NRPS-like"/>
    <property type="match status" value="2"/>
</dbReference>
<dbReference type="Gene3D" id="3.40.50.12780">
    <property type="entry name" value="N-terminal domain of ligase-like"/>
    <property type="match status" value="1"/>
</dbReference>
<dbReference type="Gene3D" id="3.30.559.30">
    <property type="entry name" value="Nonribosomal peptide synthetase, condensation domain"/>
    <property type="match status" value="2"/>
</dbReference>
<dbReference type="CDD" id="cd17646">
    <property type="entry name" value="A_NRPS_AB3403-like"/>
    <property type="match status" value="1"/>
</dbReference>
<dbReference type="Pfam" id="PF00501">
    <property type="entry name" value="AMP-binding"/>
    <property type="match status" value="2"/>
</dbReference>
<name>A0ABN3PW86_9ACTN</name>
<organism evidence="6 7">
    <name type="scientific">Actinomadura fulvescens</name>
    <dbReference type="NCBI Taxonomy" id="46160"/>
    <lineage>
        <taxon>Bacteria</taxon>
        <taxon>Bacillati</taxon>
        <taxon>Actinomycetota</taxon>
        <taxon>Actinomycetes</taxon>
        <taxon>Streptosporangiales</taxon>
        <taxon>Thermomonosporaceae</taxon>
        <taxon>Actinomadura</taxon>
    </lineage>
</organism>
<evidence type="ECO:0000256" key="2">
    <source>
        <dbReference type="ARBA" id="ARBA00022450"/>
    </source>
</evidence>
<dbReference type="Proteomes" id="UP001501509">
    <property type="component" value="Unassembled WGS sequence"/>
</dbReference>
<keyword evidence="2" id="KW-0596">Phosphopantetheine</keyword>
<evidence type="ECO:0000256" key="4">
    <source>
        <dbReference type="SAM" id="MobiDB-lite"/>
    </source>
</evidence>
<evidence type="ECO:0000313" key="6">
    <source>
        <dbReference type="EMBL" id="GAA2598855.1"/>
    </source>
</evidence>
<dbReference type="Pfam" id="PF13193">
    <property type="entry name" value="AMP-binding_C"/>
    <property type="match status" value="2"/>
</dbReference>
<keyword evidence="7" id="KW-1185">Reference proteome</keyword>
<dbReference type="InterPro" id="IPR036736">
    <property type="entry name" value="ACP-like_sf"/>
</dbReference>
<dbReference type="Pfam" id="PF00668">
    <property type="entry name" value="Condensation"/>
    <property type="match status" value="2"/>
</dbReference>
<dbReference type="Pfam" id="PF00550">
    <property type="entry name" value="PP-binding"/>
    <property type="match status" value="2"/>
</dbReference>
<dbReference type="CDD" id="cd05930">
    <property type="entry name" value="A_NRPS"/>
    <property type="match status" value="1"/>
</dbReference>
<evidence type="ECO:0000259" key="5">
    <source>
        <dbReference type="PROSITE" id="PS50075"/>
    </source>
</evidence>
<dbReference type="SUPFAM" id="SSF47336">
    <property type="entry name" value="ACP-like"/>
    <property type="match status" value="2"/>
</dbReference>
<comment type="cofactor">
    <cofactor evidence="1">
        <name>pantetheine 4'-phosphate</name>
        <dbReference type="ChEBI" id="CHEBI:47942"/>
    </cofactor>
</comment>
<dbReference type="SUPFAM" id="SSF56801">
    <property type="entry name" value="Acetyl-CoA synthetase-like"/>
    <property type="match status" value="2"/>
</dbReference>
<dbReference type="InterPro" id="IPR010071">
    <property type="entry name" value="AA_adenyl_dom"/>
</dbReference>
<evidence type="ECO:0000313" key="7">
    <source>
        <dbReference type="Proteomes" id="UP001501509"/>
    </source>
</evidence>
<dbReference type="SUPFAM" id="SSF52777">
    <property type="entry name" value="CoA-dependent acyltransferases"/>
    <property type="match status" value="4"/>
</dbReference>
<dbReference type="InterPro" id="IPR023213">
    <property type="entry name" value="CAT-like_dom_sf"/>
</dbReference>
<dbReference type="PROSITE" id="PS50075">
    <property type="entry name" value="CARRIER"/>
    <property type="match status" value="2"/>
</dbReference>
<dbReference type="SMART" id="SM00823">
    <property type="entry name" value="PKS_PP"/>
    <property type="match status" value="2"/>
</dbReference>
<dbReference type="InterPro" id="IPR006162">
    <property type="entry name" value="Ppantetheine_attach_site"/>
</dbReference>
<reference evidence="6 7" key="1">
    <citation type="journal article" date="2019" name="Int. J. Syst. Evol. Microbiol.">
        <title>The Global Catalogue of Microorganisms (GCM) 10K type strain sequencing project: providing services to taxonomists for standard genome sequencing and annotation.</title>
        <authorList>
            <consortium name="The Broad Institute Genomics Platform"/>
            <consortium name="The Broad Institute Genome Sequencing Center for Infectious Disease"/>
            <person name="Wu L."/>
            <person name="Ma J."/>
        </authorList>
    </citation>
    <scope>NUCLEOTIDE SEQUENCE [LARGE SCALE GENOMIC DNA]</scope>
    <source>
        <strain evidence="6 7">JCM 6833</strain>
    </source>
</reference>
<keyword evidence="3" id="KW-0597">Phosphoprotein</keyword>
<dbReference type="NCBIfam" id="TIGR01733">
    <property type="entry name" value="AA-adenyl-dom"/>
    <property type="match status" value="2"/>
</dbReference>
<evidence type="ECO:0000256" key="1">
    <source>
        <dbReference type="ARBA" id="ARBA00001957"/>
    </source>
</evidence>
<dbReference type="InterPro" id="IPR025110">
    <property type="entry name" value="AMP-bd_C"/>
</dbReference>
<dbReference type="Gene3D" id="3.30.559.10">
    <property type="entry name" value="Chloramphenicol acetyltransferase-like domain"/>
    <property type="match status" value="2"/>
</dbReference>
<feature type="region of interest" description="Disordered" evidence="4">
    <location>
        <begin position="597"/>
        <end position="616"/>
    </location>
</feature>
<dbReference type="InterPro" id="IPR020845">
    <property type="entry name" value="AMP-binding_CS"/>
</dbReference>
<feature type="domain" description="Carrier" evidence="5">
    <location>
        <begin position="972"/>
        <end position="1047"/>
    </location>
</feature>
<dbReference type="Gene3D" id="3.40.50.980">
    <property type="match status" value="2"/>
</dbReference>
<dbReference type="InterPro" id="IPR045851">
    <property type="entry name" value="AMP-bd_C_sf"/>
</dbReference>
<dbReference type="PANTHER" id="PTHR45527">
    <property type="entry name" value="NONRIBOSOMAL PEPTIDE SYNTHETASE"/>
    <property type="match status" value="1"/>
</dbReference>
<feature type="region of interest" description="Disordered" evidence="4">
    <location>
        <begin position="20"/>
        <end position="44"/>
    </location>
</feature>
<dbReference type="InterPro" id="IPR001242">
    <property type="entry name" value="Condensation_dom"/>
</dbReference>